<protein>
    <submittedName>
        <fullName evidence="2">Uncharacterized protein</fullName>
    </submittedName>
</protein>
<dbReference type="STRING" id="3469.A0A4Y7JCM6"/>
<evidence type="ECO:0000256" key="1">
    <source>
        <dbReference type="SAM" id="MobiDB-lite"/>
    </source>
</evidence>
<organism evidence="2 3">
    <name type="scientific">Papaver somniferum</name>
    <name type="common">Opium poppy</name>
    <dbReference type="NCBI Taxonomy" id="3469"/>
    <lineage>
        <taxon>Eukaryota</taxon>
        <taxon>Viridiplantae</taxon>
        <taxon>Streptophyta</taxon>
        <taxon>Embryophyta</taxon>
        <taxon>Tracheophyta</taxon>
        <taxon>Spermatophyta</taxon>
        <taxon>Magnoliopsida</taxon>
        <taxon>Ranunculales</taxon>
        <taxon>Papaveraceae</taxon>
        <taxon>Papaveroideae</taxon>
        <taxon>Papaver</taxon>
    </lineage>
</organism>
<accession>A0A4Y7JCM6</accession>
<dbReference type="OrthoDB" id="10496675at2759"/>
<dbReference type="EMBL" id="CM010718">
    <property type="protein sequence ID" value="RZC57802.1"/>
    <property type="molecule type" value="Genomic_DNA"/>
</dbReference>
<evidence type="ECO:0000313" key="3">
    <source>
        <dbReference type="Proteomes" id="UP000316621"/>
    </source>
</evidence>
<feature type="region of interest" description="Disordered" evidence="1">
    <location>
        <begin position="57"/>
        <end position="76"/>
    </location>
</feature>
<sequence length="140" mass="15327">MEAFHHYPSINKLKTAKGQNGEMIPIERNSFDSPVNGRLLVNGPKLKLPPYPFLRSAFASPNRPNSGGGGEHLQRQGSMLSFGSKIAFGRLNSDNGGALVSDSLECGECQPSKRQLLTPSCWCSDLPTTLMKTEQPDNYF</sequence>
<dbReference type="Proteomes" id="UP000316621">
    <property type="component" value="Chromosome 4"/>
</dbReference>
<keyword evidence="3" id="KW-1185">Reference proteome</keyword>
<proteinExistence type="predicted"/>
<dbReference type="AlphaFoldDB" id="A0A4Y7JCM6"/>
<evidence type="ECO:0000313" key="2">
    <source>
        <dbReference type="EMBL" id="RZC57802.1"/>
    </source>
</evidence>
<dbReference type="Gramene" id="RZC57802">
    <property type="protein sequence ID" value="RZC57802"/>
    <property type="gene ID" value="C5167_005105"/>
</dbReference>
<reference evidence="2 3" key="1">
    <citation type="journal article" date="2018" name="Science">
        <title>The opium poppy genome and morphinan production.</title>
        <authorList>
            <person name="Guo L."/>
            <person name="Winzer T."/>
            <person name="Yang X."/>
            <person name="Li Y."/>
            <person name="Ning Z."/>
            <person name="He Z."/>
            <person name="Teodor R."/>
            <person name="Lu Y."/>
            <person name="Bowser T.A."/>
            <person name="Graham I.A."/>
            <person name="Ye K."/>
        </authorList>
    </citation>
    <scope>NUCLEOTIDE SEQUENCE [LARGE SCALE GENOMIC DNA]</scope>
    <source>
        <strain evidence="3">cv. HN1</strain>
        <tissue evidence="2">Leaves</tissue>
    </source>
</reference>
<name>A0A4Y7JCM6_PAPSO</name>
<gene>
    <name evidence="2" type="ORF">C5167_005105</name>
</gene>